<dbReference type="Proteomes" id="UP000054047">
    <property type="component" value="Unassembled WGS sequence"/>
</dbReference>
<keyword evidence="2" id="KW-1185">Reference proteome</keyword>
<dbReference type="EMBL" id="KN729572">
    <property type="protein sequence ID" value="KIH62117.1"/>
    <property type="molecule type" value="Genomic_DNA"/>
</dbReference>
<reference evidence="1 2" key="1">
    <citation type="submission" date="2013-12" db="EMBL/GenBank/DDBJ databases">
        <title>Draft genome of the parsitic nematode Ancylostoma duodenale.</title>
        <authorList>
            <person name="Mitreva M."/>
        </authorList>
    </citation>
    <scope>NUCLEOTIDE SEQUENCE [LARGE SCALE GENOMIC DNA]</scope>
    <source>
        <strain evidence="1 2">Zhejiang</strain>
    </source>
</reference>
<gene>
    <name evidence="1" type="ORF">ANCDUO_07600</name>
</gene>
<name>A0A0C2DI24_9BILA</name>
<evidence type="ECO:0000313" key="1">
    <source>
        <dbReference type="EMBL" id="KIH62117.1"/>
    </source>
</evidence>
<sequence length="176" mass="20187">MEINPHLLCGKFRSLGDEFPMKSKPLKLLKEHMRTRQFTEQECAWQIPMLDVNICSDGLVIGDDLVVATVNPPRLYIIERLNESEQVHEVDISPMFNSLRHMLKYQPRLTLSAYGEGKVLIHEEVAVMVFDSMICAMYSTATLQKMSPSKAFRCVIIAAVRGMPHLSKLIESQWYM</sequence>
<accession>A0A0C2DI24</accession>
<dbReference type="OrthoDB" id="5186at2759"/>
<evidence type="ECO:0000313" key="2">
    <source>
        <dbReference type="Proteomes" id="UP000054047"/>
    </source>
</evidence>
<dbReference type="AlphaFoldDB" id="A0A0C2DI24"/>
<protein>
    <submittedName>
        <fullName evidence="1">Uncharacterized protein</fullName>
    </submittedName>
</protein>
<organism evidence="1 2">
    <name type="scientific">Ancylostoma duodenale</name>
    <dbReference type="NCBI Taxonomy" id="51022"/>
    <lineage>
        <taxon>Eukaryota</taxon>
        <taxon>Metazoa</taxon>
        <taxon>Ecdysozoa</taxon>
        <taxon>Nematoda</taxon>
        <taxon>Chromadorea</taxon>
        <taxon>Rhabditida</taxon>
        <taxon>Rhabditina</taxon>
        <taxon>Rhabditomorpha</taxon>
        <taxon>Strongyloidea</taxon>
        <taxon>Ancylostomatidae</taxon>
        <taxon>Ancylostomatinae</taxon>
        <taxon>Ancylostoma</taxon>
    </lineage>
</organism>
<proteinExistence type="predicted"/>